<dbReference type="KEGG" id="spad:DVK44_18220"/>
<gene>
    <name evidence="2" type="ORF">DVK44_18220</name>
</gene>
<dbReference type="SUPFAM" id="SSF56112">
    <property type="entry name" value="Protein kinase-like (PK-like)"/>
    <property type="match status" value="1"/>
</dbReference>
<evidence type="ECO:0000313" key="2">
    <source>
        <dbReference type="EMBL" id="AXG79273.1"/>
    </source>
</evidence>
<sequence>MESPLLFSEKLRAELGSPRNARRLTSSPRSRVWQAELSGTPVVVKQLIEGPEAADRYAREATALRLASRVEPPVVPTLLGTDPVERMLVLEYVEHRPPADDWVVDYAEALARLHAANTPATTTAKATTTATTAATTVLPQWSGPTHEDVESFLGLARTLGCSVSSGVRTALADLVDRLARPPGRPALLHGDPCPGNDLHTSSAGGGIRFIDFEQAALGDGLMELAYLRIGFPTCWCVTAPAEPLLDAAEAAYRTSWRHATGTEAGGNLTDACAGWLIRGDALVQRTYRGATDHLAKIPHEDWQWGTATARQRLVHRLGVIGGMATNGSELEELGRLARTLRESMLTHWPTLQPVPSQRP</sequence>
<dbReference type="GO" id="GO:0016740">
    <property type="term" value="F:transferase activity"/>
    <property type="evidence" value="ECO:0007669"/>
    <property type="project" value="UniProtKB-KW"/>
</dbReference>
<accession>A0A345HRE9</accession>
<dbReference type="InterPro" id="IPR011009">
    <property type="entry name" value="Kinase-like_dom_sf"/>
</dbReference>
<dbReference type="Gene3D" id="3.90.1200.10">
    <property type="match status" value="1"/>
</dbReference>
<keyword evidence="2" id="KW-0808">Transferase</keyword>
<organism evidence="2 3">
    <name type="scientific">Streptomyces paludis</name>
    <dbReference type="NCBI Taxonomy" id="2282738"/>
    <lineage>
        <taxon>Bacteria</taxon>
        <taxon>Bacillati</taxon>
        <taxon>Actinomycetota</taxon>
        <taxon>Actinomycetes</taxon>
        <taxon>Kitasatosporales</taxon>
        <taxon>Streptomycetaceae</taxon>
        <taxon>Streptomyces</taxon>
    </lineage>
</organism>
<evidence type="ECO:0000259" key="1">
    <source>
        <dbReference type="Pfam" id="PF01636"/>
    </source>
</evidence>
<keyword evidence="3" id="KW-1185">Reference proteome</keyword>
<protein>
    <submittedName>
        <fullName evidence="2">Aminoglycoside phosphotransferase family protein</fullName>
    </submittedName>
</protein>
<evidence type="ECO:0000313" key="3">
    <source>
        <dbReference type="Proteomes" id="UP000253868"/>
    </source>
</evidence>
<dbReference type="InterPro" id="IPR002575">
    <property type="entry name" value="Aminoglycoside_PTrfase"/>
</dbReference>
<feature type="domain" description="Aminoglycoside phosphotransferase" evidence="1">
    <location>
        <begin position="30"/>
        <end position="251"/>
    </location>
</feature>
<dbReference type="AlphaFoldDB" id="A0A345HRE9"/>
<dbReference type="Proteomes" id="UP000253868">
    <property type="component" value="Chromosome"/>
</dbReference>
<proteinExistence type="predicted"/>
<dbReference type="EMBL" id="CP031194">
    <property type="protein sequence ID" value="AXG79273.1"/>
    <property type="molecule type" value="Genomic_DNA"/>
</dbReference>
<name>A0A345HRE9_9ACTN</name>
<reference evidence="3" key="1">
    <citation type="submission" date="2018-07" db="EMBL/GenBank/DDBJ databases">
        <authorList>
            <person name="Zhao J."/>
        </authorList>
    </citation>
    <scope>NUCLEOTIDE SEQUENCE [LARGE SCALE GENOMIC DNA]</scope>
    <source>
        <strain evidence="3">GSSD-12</strain>
    </source>
</reference>
<dbReference type="OrthoDB" id="115252at2"/>
<dbReference type="RefSeq" id="WP_114660606.1">
    <property type="nucleotide sequence ID" value="NZ_CP031194.1"/>
</dbReference>
<dbReference type="Pfam" id="PF01636">
    <property type="entry name" value="APH"/>
    <property type="match status" value="1"/>
</dbReference>